<sequence>MEVIVVKNYEEMSRKAASVIEEKVNAEPDCVLGLATGGTPLGTYEQLIEGHRSRGIDYSGVTTFNLDEYVGLPRDHSQSYHTFMQEQLFSHIPFLNTYIPNGEAEDLDKECREYEALLDKEGPANIQLLGIGSNGHIGFNEPGASFEAGTHVEKLDQVTREANARFFPSLESVPTEAVTMGIASILKSEEILLLASGANKQEAIRRLLKGEMDEMFPASALYNHKHVTLIVDEEAYGKDVDTSAE</sequence>
<dbReference type="EMBL" id="FNOS01000003">
    <property type="protein sequence ID" value="SDX81916.1"/>
    <property type="molecule type" value="Genomic_DNA"/>
</dbReference>
<proteinExistence type="inferred from homology"/>
<dbReference type="SUPFAM" id="SSF100950">
    <property type="entry name" value="NagB/RpiA/CoA transferase-like"/>
    <property type="match status" value="1"/>
</dbReference>
<keyword evidence="1 3" id="KW-0378">Hydrolase</keyword>
<comment type="catalytic activity">
    <reaction evidence="3">
        <text>alpha-D-glucosamine 6-phosphate + H2O = beta-D-fructose 6-phosphate + NH4(+)</text>
        <dbReference type="Rhea" id="RHEA:12172"/>
        <dbReference type="ChEBI" id="CHEBI:15377"/>
        <dbReference type="ChEBI" id="CHEBI:28938"/>
        <dbReference type="ChEBI" id="CHEBI:57634"/>
        <dbReference type="ChEBI" id="CHEBI:75989"/>
        <dbReference type="EC" id="3.5.99.6"/>
    </reaction>
</comment>
<feature type="active site" description="Proton acceptor; for enolization step" evidence="3">
    <location>
        <position position="67"/>
    </location>
</feature>
<evidence type="ECO:0000259" key="4">
    <source>
        <dbReference type="Pfam" id="PF01182"/>
    </source>
</evidence>
<comment type="caution">
    <text evidence="3">Lacks conserved residue(s) required for the propagation of feature annotation.</text>
</comment>
<evidence type="ECO:0000313" key="5">
    <source>
        <dbReference type="EMBL" id="SDX81916.1"/>
    </source>
</evidence>
<dbReference type="HAMAP" id="MF_01241">
    <property type="entry name" value="GlcN6P_deamin"/>
    <property type="match status" value="1"/>
</dbReference>
<evidence type="ECO:0000256" key="3">
    <source>
        <dbReference type="HAMAP-Rule" id="MF_01241"/>
    </source>
</evidence>
<evidence type="ECO:0000313" key="6">
    <source>
        <dbReference type="Proteomes" id="UP000198647"/>
    </source>
</evidence>
<dbReference type="InterPro" id="IPR006148">
    <property type="entry name" value="Glc/Gal-6P_isomerase"/>
</dbReference>
<dbReference type="InterPro" id="IPR037171">
    <property type="entry name" value="NagB/RpiA_transferase-like"/>
</dbReference>
<dbReference type="EC" id="3.5.99.6" evidence="3"/>
<feature type="active site" description="For ring-opening step" evidence="3">
    <location>
        <position position="134"/>
    </location>
</feature>
<dbReference type="NCBIfam" id="TIGR00502">
    <property type="entry name" value="nagB"/>
    <property type="match status" value="1"/>
</dbReference>
<dbReference type="InterPro" id="IPR004547">
    <property type="entry name" value="Glucosamine6P_isomerase"/>
</dbReference>
<evidence type="ECO:0000256" key="2">
    <source>
        <dbReference type="ARBA" id="ARBA00023277"/>
    </source>
</evidence>
<keyword evidence="2 3" id="KW-0119">Carbohydrate metabolism</keyword>
<reference evidence="5 6" key="1">
    <citation type="submission" date="2016-10" db="EMBL/GenBank/DDBJ databases">
        <authorList>
            <person name="Varghese N."/>
            <person name="Submissions S."/>
        </authorList>
    </citation>
    <scope>NUCLEOTIDE SEQUENCE [LARGE SCALE GENOMIC DNA]</scope>
    <source>
        <strain evidence="5 6">DSM 20748</strain>
    </source>
</reference>
<dbReference type="Proteomes" id="UP000198647">
    <property type="component" value="Unassembled WGS sequence"/>
</dbReference>
<feature type="active site" description="Proton acceptor; for ring-opening step" evidence="3">
    <location>
        <position position="136"/>
    </location>
</feature>
<gene>
    <name evidence="3" type="primary">nagB</name>
    <name evidence="5" type="ORF">SAMN04488081_1375</name>
</gene>
<evidence type="ECO:0000256" key="1">
    <source>
        <dbReference type="ARBA" id="ARBA00022801"/>
    </source>
</evidence>
<organism evidence="5 6">
    <name type="scientific">Salimicrobium album</name>
    <dbReference type="NCBI Taxonomy" id="50717"/>
    <lineage>
        <taxon>Bacteria</taxon>
        <taxon>Bacillati</taxon>
        <taxon>Bacillota</taxon>
        <taxon>Bacilli</taxon>
        <taxon>Bacillales</taxon>
        <taxon>Bacillaceae</taxon>
        <taxon>Salimicrobium</taxon>
    </lineage>
</organism>
<dbReference type="RefSeq" id="WP_093106593.1">
    <property type="nucleotide sequence ID" value="NZ_FNOS01000003.1"/>
</dbReference>
<protein>
    <recommendedName>
        <fullName evidence="3">Glucosamine-6-phosphate deaminase</fullName>
        <ecNumber evidence="3">3.5.99.6</ecNumber>
    </recommendedName>
    <alternativeName>
        <fullName evidence="3">GlcN6P deaminase</fullName>
        <shortName evidence="3">GNPDA</shortName>
    </alternativeName>
    <alternativeName>
        <fullName evidence="3">Glucosamine-6-phosphate isomerase</fullName>
    </alternativeName>
</protein>
<accession>A0A1H3ET37</accession>
<dbReference type="Gene3D" id="3.40.50.1360">
    <property type="match status" value="1"/>
</dbReference>
<dbReference type="PANTHER" id="PTHR11280:SF5">
    <property type="entry name" value="GLUCOSAMINE-6-PHOSPHATE ISOMERASE"/>
    <property type="match status" value="1"/>
</dbReference>
<dbReference type="PANTHER" id="PTHR11280">
    <property type="entry name" value="GLUCOSAMINE-6-PHOSPHATE ISOMERASE"/>
    <property type="match status" value="1"/>
</dbReference>
<comment type="caution">
    <text evidence="5">The sequence shown here is derived from an EMBL/GenBank/DDBJ whole genome shotgun (WGS) entry which is preliminary data.</text>
</comment>
<comment type="function">
    <text evidence="3">Catalyzes the reversible isomerization-deamination of glucosamine 6-phosphate (GlcN6P) to form fructose 6-phosphate (Fru6P) and ammonium ion.</text>
</comment>
<name>A0A1H3ET37_9BACI</name>
<comment type="pathway">
    <text evidence="3">Amino-sugar metabolism; N-acetylneuraminate degradation; D-fructose 6-phosphate from N-acetylneuraminate: step 5/5.</text>
</comment>
<dbReference type="CDD" id="cd01399">
    <property type="entry name" value="GlcN6P_deaminase"/>
    <property type="match status" value="1"/>
</dbReference>
<feature type="domain" description="Glucosamine/galactosamine-6-phosphate isomerase" evidence="4">
    <location>
        <begin position="11"/>
        <end position="225"/>
    </location>
</feature>
<keyword evidence="6" id="KW-1185">Reference proteome</keyword>
<comment type="similarity">
    <text evidence="3">Belongs to the glucosamine/galactosamine-6-phosphate isomerase family. NagB subfamily.</text>
</comment>
<dbReference type="Pfam" id="PF01182">
    <property type="entry name" value="Glucosamine_iso"/>
    <property type="match status" value="1"/>
</dbReference>
<feature type="active site" description="For ring-opening step" evidence="3">
    <location>
        <position position="141"/>
    </location>
</feature>